<reference evidence="2" key="1">
    <citation type="submission" date="2014-12" db="EMBL/GenBank/DDBJ databases">
        <title>Insight into the proteome of Arion vulgaris.</title>
        <authorList>
            <person name="Aradska J."/>
            <person name="Bulat T."/>
            <person name="Smidak R."/>
            <person name="Sarate P."/>
            <person name="Gangsoo J."/>
            <person name="Sialana F."/>
            <person name="Bilban M."/>
            <person name="Lubec G."/>
        </authorList>
    </citation>
    <scope>NUCLEOTIDE SEQUENCE</scope>
    <source>
        <tissue evidence="2">Skin</tissue>
    </source>
</reference>
<feature type="non-terminal residue" evidence="2">
    <location>
        <position position="77"/>
    </location>
</feature>
<name>A0A0B6YTQ9_9EUPU</name>
<evidence type="ECO:0000256" key="1">
    <source>
        <dbReference type="SAM" id="MobiDB-lite"/>
    </source>
</evidence>
<organism evidence="2">
    <name type="scientific">Arion vulgaris</name>
    <dbReference type="NCBI Taxonomy" id="1028688"/>
    <lineage>
        <taxon>Eukaryota</taxon>
        <taxon>Metazoa</taxon>
        <taxon>Spiralia</taxon>
        <taxon>Lophotrochozoa</taxon>
        <taxon>Mollusca</taxon>
        <taxon>Gastropoda</taxon>
        <taxon>Heterobranchia</taxon>
        <taxon>Euthyneura</taxon>
        <taxon>Panpulmonata</taxon>
        <taxon>Eupulmonata</taxon>
        <taxon>Stylommatophora</taxon>
        <taxon>Helicina</taxon>
        <taxon>Arionoidea</taxon>
        <taxon>Arionidae</taxon>
        <taxon>Arion</taxon>
    </lineage>
</organism>
<dbReference type="EMBL" id="HACG01012010">
    <property type="protein sequence ID" value="CEK58875.1"/>
    <property type="molecule type" value="Transcribed_RNA"/>
</dbReference>
<evidence type="ECO:0000313" key="2">
    <source>
        <dbReference type="EMBL" id="CEK58875.1"/>
    </source>
</evidence>
<accession>A0A0B6YTQ9</accession>
<gene>
    <name evidence="2" type="primary">ORF34456</name>
</gene>
<feature type="region of interest" description="Disordered" evidence="1">
    <location>
        <begin position="1"/>
        <end position="39"/>
    </location>
</feature>
<protein>
    <submittedName>
        <fullName evidence="2">Uncharacterized protein</fullName>
    </submittedName>
</protein>
<dbReference type="AlphaFoldDB" id="A0A0B6YTQ9"/>
<proteinExistence type="predicted"/>
<sequence>MSSPNDRPPLPHRRLHQNRANDEDVQTQRQDQMQKRIGVNLSSTTQRQLASSACLYSSSIGLDSSICTMCKLQHNKV</sequence>